<feature type="compositionally biased region" description="Polar residues" evidence="1">
    <location>
        <begin position="649"/>
        <end position="659"/>
    </location>
</feature>
<feature type="compositionally biased region" description="Acidic residues" evidence="1">
    <location>
        <begin position="582"/>
        <end position="612"/>
    </location>
</feature>
<evidence type="ECO:0000256" key="2">
    <source>
        <dbReference type="SAM" id="Phobius"/>
    </source>
</evidence>
<organism evidence="3 4">
    <name type="scientific">Talaromyces rugulosus</name>
    <name type="common">Penicillium rugulosum</name>
    <dbReference type="NCBI Taxonomy" id="121627"/>
    <lineage>
        <taxon>Eukaryota</taxon>
        <taxon>Fungi</taxon>
        <taxon>Dikarya</taxon>
        <taxon>Ascomycota</taxon>
        <taxon>Pezizomycotina</taxon>
        <taxon>Eurotiomycetes</taxon>
        <taxon>Eurotiomycetidae</taxon>
        <taxon>Eurotiales</taxon>
        <taxon>Trichocomaceae</taxon>
        <taxon>Talaromyces</taxon>
        <taxon>Talaromyces sect. Islandici</taxon>
    </lineage>
</organism>
<dbReference type="PANTHER" id="PTHR23242:SF9">
    <property type="entry name" value="TRANSCRIPTION FACTOR HOXA13"/>
    <property type="match status" value="1"/>
</dbReference>
<evidence type="ECO:0008006" key="5">
    <source>
        <dbReference type="Google" id="ProtNLM"/>
    </source>
</evidence>
<dbReference type="RefSeq" id="XP_035345290.1">
    <property type="nucleotide sequence ID" value="XM_035489397.1"/>
</dbReference>
<keyword evidence="2" id="KW-1133">Transmembrane helix</keyword>
<feature type="compositionally biased region" description="Low complexity" evidence="1">
    <location>
        <begin position="309"/>
        <end position="318"/>
    </location>
</feature>
<dbReference type="KEGG" id="trg:TRUGW13939_06243"/>
<dbReference type="OrthoDB" id="3260408at2759"/>
<accession>A0A7H8QYF7</accession>
<feature type="compositionally biased region" description="Polar residues" evidence="1">
    <location>
        <begin position="16"/>
        <end position="25"/>
    </location>
</feature>
<reference evidence="4" key="1">
    <citation type="submission" date="2020-06" db="EMBL/GenBank/DDBJ databases">
        <title>A chromosome-scale genome assembly of Talaromyces rugulosus W13939.</title>
        <authorList>
            <person name="Wang B."/>
            <person name="Guo L."/>
            <person name="Ye K."/>
            <person name="Wang L."/>
        </authorList>
    </citation>
    <scope>NUCLEOTIDE SEQUENCE [LARGE SCALE GENOMIC DNA]</scope>
    <source>
        <strain evidence="4">W13939</strain>
    </source>
</reference>
<proteinExistence type="predicted"/>
<feature type="region of interest" description="Disordered" evidence="1">
    <location>
        <begin position="1"/>
        <end position="31"/>
    </location>
</feature>
<evidence type="ECO:0000313" key="4">
    <source>
        <dbReference type="Proteomes" id="UP000509510"/>
    </source>
</evidence>
<protein>
    <recommendedName>
        <fullName evidence="5">Transcription factor hoxa13</fullName>
    </recommendedName>
</protein>
<keyword evidence="2" id="KW-0472">Membrane</keyword>
<sequence>MASTQSDRASNGKPVESSTDTSKSQLKQRKTSKPRRGYITWLLALSVRLFVWYTVLTPFFKCPSNLSELNDSSPSVCKPYLIARSHIDPHVDPYYQAYAAPYVERARPYAQGFNEHVYAPASKIAIRGYHTYGAPALAQGREYGKQQWEAVVLPQLKSAQTKANDLYTSNVDPYLQKAILVSSPYLDPVTNKAIQFKDEYLLPVYIWSKPFIGKAYISGQDFLVETAIPVAHQAWSSLVVFIRSNLLPTVTGLYSENVEPQLVKIGERLASYREGRKLRTVVDKFESTSETLNTEPVPVAEEPVSDTHITVTTSSSTTQAPETSTPPTPEQKFKDSREQVASDLELWQQKFAAASDKGIEDLKDRIEEIVTSQLESGAKTHGTTLLEALMAVQDHEIANIKTHINHLVQNLPPHRAPEEEDTALEDLLQFIRAEGTTIRDRAHALRQWHISFEQELGRRVDAATNSTLDILDGIRDFGLQEIGTRWTWMNAVTYKDWAKLHALRNKSNDWHDQIYQVGLQHEMVEEAKEVAGDILAQGMAIAENTARELSRLKEVGKWKIQAREVSDNFESRSEAPPPLPEPEPEVEPEVESEEESEEEQVEDDTLESDEEFAFTASQETDEPEETSVSDDTVSTAIETTTIEIELAERTSTAVDNTANAEVPTPTPSTDTATEEFETEESDEFDSAEENTIIPTSSKVWGGAAAQAVPNRQPVMDDEDDHFQFAEQLTIFAGEAGERFIEATKAVREALLSQGDIPKFGEQAREQYSRALAAASNALYGDSTSSNDFAEAASEKFQKAVSAASSAFYGAPRAASSAGPLESISSIASSRLQEGLSLATAQYSSLKATISPTPPSAQDPVFLDPQRRYYEAIGIAHDRYTAFVASASEAVFPSPTPTPEPVNVQEVLEAAINQFHQVSSLASSSLTAVIAAASSMAGSGGDEAREIVEDAVSKYSTAMLAASATLSSASEYASSAIYGPVETESSTTTTDSWEDLVSRASEHIYSGAQTTSTPSPDAATAVEEYNSSISSATSKIKDEL</sequence>
<dbReference type="EMBL" id="CP055900">
    <property type="protein sequence ID" value="QKX59112.1"/>
    <property type="molecule type" value="Genomic_DNA"/>
</dbReference>
<dbReference type="Proteomes" id="UP000509510">
    <property type="component" value="Chromosome III"/>
</dbReference>
<keyword evidence="2" id="KW-0812">Transmembrane</keyword>
<dbReference type="AlphaFoldDB" id="A0A7H8QYF7"/>
<feature type="transmembrane region" description="Helical" evidence="2">
    <location>
        <begin position="38"/>
        <end position="60"/>
    </location>
</feature>
<gene>
    <name evidence="3" type="ORF">TRUGW13939_06243</name>
</gene>
<dbReference type="GeneID" id="55993738"/>
<name>A0A7H8QYF7_TALRU</name>
<dbReference type="PANTHER" id="PTHR23242">
    <property type="entry name" value="TRANSCRIPTION FACTOR HOXA13"/>
    <property type="match status" value="1"/>
</dbReference>
<feature type="compositionally biased region" description="Acidic residues" evidence="1">
    <location>
        <begin position="619"/>
        <end position="628"/>
    </location>
</feature>
<feature type="compositionally biased region" description="Acidic residues" evidence="1">
    <location>
        <begin position="672"/>
        <end position="688"/>
    </location>
</feature>
<evidence type="ECO:0000313" key="3">
    <source>
        <dbReference type="EMBL" id="QKX59112.1"/>
    </source>
</evidence>
<evidence type="ECO:0000256" key="1">
    <source>
        <dbReference type="SAM" id="MobiDB-lite"/>
    </source>
</evidence>
<keyword evidence="4" id="KW-1185">Reference proteome</keyword>
<feature type="region of interest" description="Disordered" evidence="1">
    <location>
        <begin position="565"/>
        <end position="698"/>
    </location>
</feature>
<feature type="region of interest" description="Disordered" evidence="1">
    <location>
        <begin position="309"/>
        <end position="339"/>
    </location>
</feature>